<dbReference type="PANTHER" id="PTHR43297:SF2">
    <property type="entry name" value="DIPEPTIDE TRANSPORT ATP-BINDING PROTEIN DPPD"/>
    <property type="match status" value="1"/>
</dbReference>
<dbReference type="InterPro" id="IPR003439">
    <property type="entry name" value="ABC_transporter-like_ATP-bd"/>
</dbReference>
<dbReference type="GO" id="GO:0015833">
    <property type="term" value="P:peptide transport"/>
    <property type="evidence" value="ECO:0007669"/>
    <property type="project" value="InterPro"/>
</dbReference>
<keyword evidence="10" id="KW-1185">Reference proteome</keyword>
<dbReference type="PROSITE" id="PS50893">
    <property type="entry name" value="ABC_TRANSPORTER_2"/>
    <property type="match status" value="1"/>
</dbReference>
<dbReference type="SMART" id="SM00382">
    <property type="entry name" value="AAA"/>
    <property type="match status" value="1"/>
</dbReference>
<evidence type="ECO:0000313" key="9">
    <source>
        <dbReference type="EMBL" id="EKF18578.1"/>
    </source>
</evidence>
<dbReference type="GO" id="GO:0016887">
    <property type="term" value="F:ATP hydrolysis activity"/>
    <property type="evidence" value="ECO:0007669"/>
    <property type="project" value="InterPro"/>
</dbReference>
<dbReference type="PANTHER" id="PTHR43297">
    <property type="entry name" value="OLIGOPEPTIDE TRANSPORT ATP-BINDING PROTEIN APPD"/>
    <property type="match status" value="1"/>
</dbReference>
<dbReference type="InterPro" id="IPR027417">
    <property type="entry name" value="P-loop_NTPase"/>
</dbReference>
<evidence type="ECO:0000256" key="7">
    <source>
        <dbReference type="ARBA" id="ARBA00023136"/>
    </source>
</evidence>
<dbReference type="Proteomes" id="UP000006786">
    <property type="component" value="Unassembled WGS sequence"/>
</dbReference>
<keyword evidence="3" id="KW-0813">Transport</keyword>
<comment type="subcellular location">
    <subcellularLocation>
        <location evidence="1">Cell inner membrane</location>
        <topology evidence="1">Peripheral membrane protein</topology>
    </subcellularLocation>
</comment>
<feature type="domain" description="ABC transporter" evidence="8">
    <location>
        <begin position="3"/>
        <end position="252"/>
    </location>
</feature>
<dbReference type="Pfam" id="PF00005">
    <property type="entry name" value="ABC_tran"/>
    <property type="match status" value="1"/>
</dbReference>
<reference evidence="9 10" key="1">
    <citation type="journal article" date="2012" name="J. Bacteriol.">
        <title>Genome Sequence of Nitratireductor pacificus Type Strain pht-3B.</title>
        <authorList>
            <person name="Lai Q."/>
            <person name="Li G."/>
            <person name="Shao Z."/>
        </authorList>
    </citation>
    <scope>NUCLEOTIDE SEQUENCE [LARGE SCALE GENOMIC DNA]</scope>
    <source>
        <strain evidence="10">pht-3B</strain>
    </source>
</reference>
<dbReference type="PROSITE" id="PS00211">
    <property type="entry name" value="ABC_TRANSPORTER_1"/>
    <property type="match status" value="1"/>
</dbReference>
<dbReference type="InterPro" id="IPR050388">
    <property type="entry name" value="ABC_Ni/Peptide_Import"/>
</dbReference>
<name>K2N2Z4_9HYPH</name>
<dbReference type="eggNOG" id="COG0444">
    <property type="taxonomic scope" value="Bacteria"/>
</dbReference>
<accession>K2N2Z4</accession>
<dbReference type="RefSeq" id="WP_008597125.1">
    <property type="nucleotide sequence ID" value="NZ_AMRM01000012.1"/>
</dbReference>
<dbReference type="OrthoDB" id="9815712at2"/>
<dbReference type="GO" id="GO:0005886">
    <property type="term" value="C:plasma membrane"/>
    <property type="evidence" value="ECO:0007669"/>
    <property type="project" value="UniProtKB-SubCell"/>
</dbReference>
<sequence length="340" mass="36282">MFLQVNDLKVAFSTEDGVLNAVDGLSFSLERGRTLAIVGESGSGKTATILAIMGLHDGNTRVGGSILLDGEELVGASAGNLRRLRGERMAMIFQDPLTAMHPYHRIGAQITEAYRAHHKSGAAQARKRALELLDRVGLSDPARCFESYPHQLSGGMRQRAMIAMALVCSPDLLIADEPTTALDVTIQAQILELLGDLQKEFNSATILVTHDLGVVADLADDVVVLYGGKAAETGSVRDIFYRTGHPYTHGLLGSIPRIDQPRHRLDAIPGAPPSLSNMPTGCRFNPRCRFTAAVPDDRCLLSVPSLVSVEAGHFVSCHLGGDLQAAAARVSAQSAEGDRA</sequence>
<protein>
    <submittedName>
        <fullName evidence="9">Peptide ABC transporter ATPase</fullName>
    </submittedName>
</protein>
<dbReference type="GO" id="GO:0055085">
    <property type="term" value="P:transmembrane transport"/>
    <property type="evidence" value="ECO:0007669"/>
    <property type="project" value="UniProtKB-ARBA"/>
</dbReference>
<evidence type="ECO:0000256" key="3">
    <source>
        <dbReference type="ARBA" id="ARBA00022448"/>
    </source>
</evidence>
<keyword evidence="4" id="KW-1003">Cell membrane</keyword>
<keyword evidence="7" id="KW-0472">Membrane</keyword>
<evidence type="ECO:0000256" key="4">
    <source>
        <dbReference type="ARBA" id="ARBA00022475"/>
    </source>
</evidence>
<gene>
    <name evidence="9" type="ORF">NA2_11789</name>
</gene>
<evidence type="ECO:0000256" key="5">
    <source>
        <dbReference type="ARBA" id="ARBA00022741"/>
    </source>
</evidence>
<organism evidence="9 10">
    <name type="scientific">Nitratireductor pacificus pht-3B</name>
    <dbReference type="NCBI Taxonomy" id="391937"/>
    <lineage>
        <taxon>Bacteria</taxon>
        <taxon>Pseudomonadati</taxon>
        <taxon>Pseudomonadota</taxon>
        <taxon>Alphaproteobacteria</taxon>
        <taxon>Hyphomicrobiales</taxon>
        <taxon>Phyllobacteriaceae</taxon>
        <taxon>Nitratireductor</taxon>
    </lineage>
</organism>
<dbReference type="GO" id="GO:0005524">
    <property type="term" value="F:ATP binding"/>
    <property type="evidence" value="ECO:0007669"/>
    <property type="project" value="UniProtKB-KW"/>
</dbReference>
<dbReference type="SUPFAM" id="SSF52540">
    <property type="entry name" value="P-loop containing nucleoside triphosphate hydrolases"/>
    <property type="match status" value="1"/>
</dbReference>
<dbReference type="AlphaFoldDB" id="K2N2Z4"/>
<dbReference type="InterPro" id="IPR003593">
    <property type="entry name" value="AAA+_ATPase"/>
</dbReference>
<evidence type="ECO:0000259" key="8">
    <source>
        <dbReference type="PROSITE" id="PS50893"/>
    </source>
</evidence>
<comment type="similarity">
    <text evidence="2">Belongs to the ABC transporter superfamily.</text>
</comment>
<dbReference type="Gene3D" id="3.40.50.300">
    <property type="entry name" value="P-loop containing nucleotide triphosphate hydrolases"/>
    <property type="match status" value="1"/>
</dbReference>
<dbReference type="NCBIfam" id="TIGR01727">
    <property type="entry name" value="oligo_HPY"/>
    <property type="match status" value="1"/>
</dbReference>
<evidence type="ECO:0000256" key="2">
    <source>
        <dbReference type="ARBA" id="ARBA00005417"/>
    </source>
</evidence>
<keyword evidence="5" id="KW-0547">Nucleotide-binding</keyword>
<dbReference type="FunFam" id="3.40.50.300:FF:000016">
    <property type="entry name" value="Oligopeptide ABC transporter ATP-binding component"/>
    <property type="match status" value="1"/>
</dbReference>
<dbReference type="STRING" id="391937.NA2_11789"/>
<proteinExistence type="inferred from homology"/>
<evidence type="ECO:0000256" key="6">
    <source>
        <dbReference type="ARBA" id="ARBA00022840"/>
    </source>
</evidence>
<evidence type="ECO:0000313" key="10">
    <source>
        <dbReference type="Proteomes" id="UP000006786"/>
    </source>
</evidence>
<dbReference type="InterPro" id="IPR017871">
    <property type="entry name" value="ABC_transporter-like_CS"/>
</dbReference>
<dbReference type="EMBL" id="AMRM01000012">
    <property type="protein sequence ID" value="EKF18578.1"/>
    <property type="molecule type" value="Genomic_DNA"/>
</dbReference>
<dbReference type="InterPro" id="IPR013563">
    <property type="entry name" value="Oligopep_ABC_C"/>
</dbReference>
<evidence type="ECO:0000256" key="1">
    <source>
        <dbReference type="ARBA" id="ARBA00004417"/>
    </source>
</evidence>
<comment type="caution">
    <text evidence="9">The sequence shown here is derived from an EMBL/GenBank/DDBJ whole genome shotgun (WGS) entry which is preliminary data.</text>
</comment>
<keyword evidence="6" id="KW-0067">ATP-binding</keyword>
<dbReference type="PATRIC" id="fig|391937.3.peg.2423"/>
<dbReference type="CDD" id="cd03257">
    <property type="entry name" value="ABC_NikE_OppD_transporters"/>
    <property type="match status" value="1"/>
</dbReference>
<dbReference type="Pfam" id="PF08352">
    <property type="entry name" value="oligo_HPY"/>
    <property type="match status" value="1"/>
</dbReference>